<dbReference type="Gene3D" id="1.10.10.10">
    <property type="entry name" value="Winged helix-like DNA-binding domain superfamily/Winged helix DNA-binding domain"/>
    <property type="match status" value="1"/>
</dbReference>
<keyword evidence="2" id="KW-0238">DNA-binding</keyword>
<evidence type="ECO:0000256" key="4">
    <source>
        <dbReference type="RuleBase" id="RU004020"/>
    </source>
</evidence>
<reference evidence="7 8" key="1">
    <citation type="journal article" date="2004" name="Science">
        <title>The genome of the diatom Thalassiosira pseudonana: ecology, evolution, and metabolism.</title>
        <authorList>
            <person name="Armbrust E.V."/>
            <person name="Berges J.A."/>
            <person name="Bowler C."/>
            <person name="Green B.R."/>
            <person name="Martinez D."/>
            <person name="Putnam N.H."/>
            <person name="Zhou S."/>
            <person name="Allen A.E."/>
            <person name="Apt K.E."/>
            <person name="Bechner M."/>
            <person name="Brzezinski M.A."/>
            <person name="Chaal B.K."/>
            <person name="Chiovitti A."/>
            <person name="Davis A.K."/>
            <person name="Demarest M.S."/>
            <person name="Detter J.C."/>
            <person name="Glavina T."/>
            <person name="Goodstein D."/>
            <person name="Hadi M.Z."/>
            <person name="Hellsten U."/>
            <person name="Hildebrand M."/>
            <person name="Jenkins B.D."/>
            <person name="Jurka J."/>
            <person name="Kapitonov V.V."/>
            <person name="Kroger N."/>
            <person name="Lau W.W."/>
            <person name="Lane T.W."/>
            <person name="Larimer F.W."/>
            <person name="Lippmeier J.C."/>
            <person name="Lucas S."/>
            <person name="Medina M."/>
            <person name="Montsant A."/>
            <person name="Obornik M."/>
            <person name="Parker M.S."/>
            <person name="Palenik B."/>
            <person name="Pazour G.J."/>
            <person name="Richardson P.M."/>
            <person name="Rynearson T.A."/>
            <person name="Saito M.A."/>
            <person name="Schwartz D.C."/>
            <person name="Thamatrakoln K."/>
            <person name="Valentin K."/>
            <person name="Vardi A."/>
            <person name="Wilkerson F.P."/>
            <person name="Rokhsar D.S."/>
        </authorList>
    </citation>
    <scope>NUCLEOTIDE SEQUENCE [LARGE SCALE GENOMIC DNA]</scope>
    <source>
        <strain evidence="7 8">CCMP1335</strain>
    </source>
</reference>
<comment type="similarity">
    <text evidence="4">Belongs to the HSF family.</text>
</comment>
<name>B8BWH2_THAPS</name>
<proteinExistence type="inferred from homology"/>
<accession>B8BWH2</accession>
<dbReference type="KEGG" id="tps:THAPSDRAFT_22018"/>
<feature type="region of interest" description="Disordered" evidence="5">
    <location>
        <begin position="1"/>
        <end position="82"/>
    </location>
</feature>
<dbReference type="SMART" id="SM00415">
    <property type="entry name" value="HSF"/>
    <property type="match status" value="1"/>
</dbReference>
<feature type="compositionally biased region" description="Low complexity" evidence="5">
    <location>
        <begin position="538"/>
        <end position="558"/>
    </location>
</feature>
<feature type="region of interest" description="Disordered" evidence="5">
    <location>
        <begin position="407"/>
        <end position="432"/>
    </location>
</feature>
<evidence type="ECO:0000256" key="5">
    <source>
        <dbReference type="SAM" id="MobiDB-lite"/>
    </source>
</evidence>
<evidence type="ECO:0000313" key="8">
    <source>
        <dbReference type="Proteomes" id="UP000001449"/>
    </source>
</evidence>
<dbReference type="Proteomes" id="UP000001449">
    <property type="component" value="Chromosome 3"/>
</dbReference>
<feature type="region of interest" description="Disordered" evidence="5">
    <location>
        <begin position="361"/>
        <end position="383"/>
    </location>
</feature>
<evidence type="ECO:0000256" key="2">
    <source>
        <dbReference type="ARBA" id="ARBA00023125"/>
    </source>
</evidence>
<keyword evidence="3" id="KW-0539">Nucleus</keyword>
<dbReference type="GO" id="GO:0043565">
    <property type="term" value="F:sequence-specific DNA binding"/>
    <property type="evidence" value="ECO:0007669"/>
    <property type="project" value="InterPro"/>
</dbReference>
<feature type="domain" description="HSF-type DNA-binding" evidence="6">
    <location>
        <begin position="131"/>
        <end position="226"/>
    </location>
</feature>
<dbReference type="GO" id="GO:0005634">
    <property type="term" value="C:nucleus"/>
    <property type="evidence" value="ECO:0007669"/>
    <property type="project" value="UniProtKB-SubCell"/>
</dbReference>
<dbReference type="RefSeq" id="XP_002289082.1">
    <property type="nucleotide sequence ID" value="XM_002289046.1"/>
</dbReference>
<comment type="subcellular location">
    <subcellularLocation>
        <location evidence="1">Nucleus</location>
    </subcellularLocation>
</comment>
<feature type="region of interest" description="Disordered" evidence="5">
    <location>
        <begin position="538"/>
        <end position="559"/>
    </location>
</feature>
<reference evidence="7 8" key="2">
    <citation type="journal article" date="2008" name="Nature">
        <title>The Phaeodactylum genome reveals the evolutionary history of diatom genomes.</title>
        <authorList>
            <person name="Bowler C."/>
            <person name="Allen A.E."/>
            <person name="Badger J.H."/>
            <person name="Grimwood J."/>
            <person name="Jabbari K."/>
            <person name="Kuo A."/>
            <person name="Maheswari U."/>
            <person name="Martens C."/>
            <person name="Maumus F."/>
            <person name="Otillar R.P."/>
            <person name="Rayko E."/>
            <person name="Salamov A."/>
            <person name="Vandepoele K."/>
            <person name="Beszteri B."/>
            <person name="Gruber A."/>
            <person name="Heijde M."/>
            <person name="Katinka M."/>
            <person name="Mock T."/>
            <person name="Valentin K."/>
            <person name="Verret F."/>
            <person name="Berges J.A."/>
            <person name="Brownlee C."/>
            <person name="Cadoret J.P."/>
            <person name="Chiovitti A."/>
            <person name="Choi C.J."/>
            <person name="Coesel S."/>
            <person name="De Martino A."/>
            <person name="Detter J.C."/>
            <person name="Durkin C."/>
            <person name="Falciatore A."/>
            <person name="Fournet J."/>
            <person name="Haruta M."/>
            <person name="Huysman M.J."/>
            <person name="Jenkins B.D."/>
            <person name="Jiroutova K."/>
            <person name="Jorgensen R.E."/>
            <person name="Joubert Y."/>
            <person name="Kaplan A."/>
            <person name="Kroger N."/>
            <person name="Kroth P.G."/>
            <person name="La Roche J."/>
            <person name="Lindquist E."/>
            <person name="Lommer M."/>
            <person name="Martin-Jezequel V."/>
            <person name="Lopez P.J."/>
            <person name="Lucas S."/>
            <person name="Mangogna M."/>
            <person name="McGinnis K."/>
            <person name="Medlin L.K."/>
            <person name="Montsant A."/>
            <person name="Oudot-Le Secq M.P."/>
            <person name="Napoli C."/>
            <person name="Obornik M."/>
            <person name="Parker M.S."/>
            <person name="Petit J.L."/>
            <person name="Porcel B.M."/>
            <person name="Poulsen N."/>
            <person name="Robison M."/>
            <person name="Rychlewski L."/>
            <person name="Rynearson T.A."/>
            <person name="Schmutz J."/>
            <person name="Shapiro H."/>
            <person name="Siaut M."/>
            <person name="Stanley M."/>
            <person name="Sussman M.R."/>
            <person name="Taylor A.R."/>
            <person name="Vardi A."/>
            <person name="von Dassow P."/>
            <person name="Vyverman W."/>
            <person name="Willis A."/>
            <person name="Wyrwicz L.S."/>
            <person name="Rokhsar D.S."/>
            <person name="Weissenbach J."/>
            <person name="Armbrust E.V."/>
            <person name="Green B.R."/>
            <person name="Van de Peer Y."/>
            <person name="Grigoriev I.V."/>
        </authorList>
    </citation>
    <scope>NUCLEOTIDE SEQUENCE [LARGE SCALE GENOMIC DNA]</scope>
    <source>
        <strain evidence="7 8">CCMP1335</strain>
    </source>
</reference>
<dbReference type="SUPFAM" id="SSF46785">
    <property type="entry name" value="Winged helix' DNA-binding domain"/>
    <property type="match status" value="1"/>
</dbReference>
<dbReference type="HOGENOM" id="CLU_432492_0_0_1"/>
<feature type="region of interest" description="Disordered" evidence="5">
    <location>
        <begin position="104"/>
        <end position="132"/>
    </location>
</feature>
<evidence type="ECO:0000259" key="6">
    <source>
        <dbReference type="SMART" id="SM00415"/>
    </source>
</evidence>
<dbReference type="PANTHER" id="PTHR10015">
    <property type="entry name" value="HEAT SHOCK TRANSCRIPTION FACTOR"/>
    <property type="match status" value="1"/>
</dbReference>
<gene>
    <name evidence="7" type="primary">HSF40</name>
    <name evidence="7" type="ORF">THAPSDRAFT_22018</name>
</gene>
<protein>
    <recommendedName>
        <fullName evidence="6">HSF-type DNA-binding domain-containing protein</fullName>
    </recommendedName>
</protein>
<dbReference type="eggNOG" id="KOG0627">
    <property type="taxonomic scope" value="Eukaryota"/>
</dbReference>
<dbReference type="PANTHER" id="PTHR10015:SF206">
    <property type="entry name" value="HSF-TYPE DNA-BINDING DOMAIN-CONTAINING PROTEIN"/>
    <property type="match status" value="1"/>
</dbReference>
<dbReference type="PaxDb" id="35128-Thaps22018"/>
<dbReference type="EMBL" id="CM000640">
    <property type="protein sequence ID" value="EED94518.1"/>
    <property type="molecule type" value="Genomic_DNA"/>
</dbReference>
<dbReference type="InterPro" id="IPR036388">
    <property type="entry name" value="WH-like_DNA-bd_sf"/>
</dbReference>
<feature type="compositionally biased region" description="Low complexity" evidence="5">
    <location>
        <begin position="368"/>
        <end position="378"/>
    </location>
</feature>
<evidence type="ECO:0000256" key="3">
    <source>
        <dbReference type="ARBA" id="ARBA00023242"/>
    </source>
</evidence>
<keyword evidence="8" id="KW-1185">Reference proteome</keyword>
<dbReference type="GeneID" id="7452737"/>
<feature type="compositionally biased region" description="Low complexity" evidence="5">
    <location>
        <begin position="1"/>
        <end position="21"/>
    </location>
</feature>
<evidence type="ECO:0000256" key="1">
    <source>
        <dbReference type="ARBA" id="ARBA00004123"/>
    </source>
</evidence>
<dbReference type="Pfam" id="PF00447">
    <property type="entry name" value="HSF_DNA-bind"/>
    <property type="match status" value="1"/>
</dbReference>
<evidence type="ECO:0000313" key="7">
    <source>
        <dbReference type="EMBL" id="EED94518.1"/>
    </source>
</evidence>
<dbReference type="InterPro" id="IPR000232">
    <property type="entry name" value="HSF_DNA-bd"/>
</dbReference>
<dbReference type="InterPro" id="IPR036390">
    <property type="entry name" value="WH_DNA-bd_sf"/>
</dbReference>
<organism evidence="7 8">
    <name type="scientific">Thalassiosira pseudonana</name>
    <name type="common">Marine diatom</name>
    <name type="synonym">Cyclotella nana</name>
    <dbReference type="NCBI Taxonomy" id="35128"/>
    <lineage>
        <taxon>Eukaryota</taxon>
        <taxon>Sar</taxon>
        <taxon>Stramenopiles</taxon>
        <taxon>Ochrophyta</taxon>
        <taxon>Bacillariophyta</taxon>
        <taxon>Coscinodiscophyceae</taxon>
        <taxon>Thalassiosirophycidae</taxon>
        <taxon>Thalassiosirales</taxon>
        <taxon>Thalassiosiraceae</taxon>
        <taxon>Thalassiosira</taxon>
    </lineage>
</organism>
<sequence>MNTTPILSSSSMSSTTNRSPSEQNSASEHKASLSVGGGGVPTTRHSPSPSIALKVPEPDWNTDRAATSSSDAPLKSNEKQLSVDQAAVARTAVDAVKLTLATSDNDDEVLPDTAQANNDNADNNDDDEQEGKVKFPRLLHKIVSDPATDEYIHWLPCGTRFTIPDKKKFAKYVLPLFNGHAKFTSFTRRLKRWGFSRCPSGPFAGSYVSVNFVRGDVERVGKIKYVHPKPLSGEDMQRRQEKISQVMGDVHLGGAAGAGNNFGGYFGGSLDVSGVGMGGGGIGALSEVERMGLLQQLASQQKMQQQQQQQQQNDHQSVDALLQRVLAGNAGPTTTAPMMISGNGGMAAISNSLAIQMAMAQEMKRRQQQGQGTLGQTQASPNNINESLEGLLRTNPSLALQLLQSNNSAGGAQQHQQQSQSPSNNNLMSLLDSNNSSQGLALYLQQQQQHHQQLAPSNELTEEQRLRTAILMAQLQQNNMQNSPSQQFGRSFVSLNTIASSNPALSNKPGLSSVTLQSFLNLSNAAFASSLSNLQQTQLVPQQQQQQGGGSNNSSVSNILAGSREPSAINRTQANASFPLTTFLQQQSAPNNNNHSLSSLSSAGNGNVNNTAVASNAIVDYLKKIANQKEAEK</sequence>
<dbReference type="InParanoid" id="B8BWH2"/>
<dbReference type="AlphaFoldDB" id="B8BWH2"/>
<dbReference type="GO" id="GO:0003700">
    <property type="term" value="F:DNA-binding transcription factor activity"/>
    <property type="evidence" value="ECO:0007669"/>
    <property type="project" value="InterPro"/>
</dbReference>